<proteinExistence type="predicted"/>
<evidence type="ECO:0000313" key="3">
    <source>
        <dbReference type="EMBL" id="GLS27863.1"/>
    </source>
</evidence>
<keyword evidence="4" id="KW-1185">Reference proteome</keyword>
<dbReference type="PANTHER" id="PTHR43606:SF1">
    <property type="entry name" value="PHOD-LIKE PHOSPHATASE METALLOPHOSPHATASE DOMAIN-CONTAINING PROTEIN"/>
    <property type="match status" value="1"/>
</dbReference>
<gene>
    <name evidence="3" type="ORF">GCM10007877_35820</name>
</gene>
<feature type="domain" description="PhoD-like phosphatase metallophosphatase" evidence="1">
    <location>
        <begin position="123"/>
        <end position="478"/>
    </location>
</feature>
<dbReference type="EMBL" id="BSPD01000092">
    <property type="protein sequence ID" value="GLS27863.1"/>
    <property type="molecule type" value="Genomic_DNA"/>
</dbReference>
<dbReference type="Proteomes" id="UP001156870">
    <property type="component" value="Unassembled WGS sequence"/>
</dbReference>
<evidence type="ECO:0000259" key="2">
    <source>
        <dbReference type="Pfam" id="PF16655"/>
    </source>
</evidence>
<organism evidence="3 4">
    <name type="scientific">Marinibactrum halimedae</name>
    <dbReference type="NCBI Taxonomy" id="1444977"/>
    <lineage>
        <taxon>Bacteria</taxon>
        <taxon>Pseudomonadati</taxon>
        <taxon>Pseudomonadota</taxon>
        <taxon>Gammaproteobacteria</taxon>
        <taxon>Cellvibrionales</taxon>
        <taxon>Cellvibrionaceae</taxon>
        <taxon>Marinibactrum</taxon>
    </lineage>
</organism>
<accession>A0AA37T5S8</accession>
<dbReference type="InterPro" id="IPR018946">
    <property type="entry name" value="PhoD-like_MPP"/>
</dbReference>
<evidence type="ECO:0000259" key="1">
    <source>
        <dbReference type="Pfam" id="PF09423"/>
    </source>
</evidence>
<dbReference type="Gene3D" id="3.60.21.70">
    <property type="entry name" value="PhoD-like phosphatase"/>
    <property type="match status" value="1"/>
</dbReference>
<protein>
    <submittedName>
        <fullName evidence="3">Alkaline phosphatase</fullName>
    </submittedName>
</protein>
<comment type="caution">
    <text evidence="3">The sequence shown here is derived from an EMBL/GenBank/DDBJ whole genome shotgun (WGS) entry which is preliminary data.</text>
</comment>
<dbReference type="SUPFAM" id="SSF56300">
    <property type="entry name" value="Metallo-dependent phosphatases"/>
    <property type="match status" value="1"/>
</dbReference>
<dbReference type="PANTHER" id="PTHR43606">
    <property type="entry name" value="PHOSPHATASE, PUTATIVE (AFU_ORTHOLOGUE AFUA_6G08710)-RELATED"/>
    <property type="match status" value="1"/>
</dbReference>
<dbReference type="InterPro" id="IPR038607">
    <property type="entry name" value="PhoD-like_sf"/>
</dbReference>
<reference evidence="3 4" key="1">
    <citation type="journal article" date="2014" name="Int. J. Syst. Evol. Microbiol.">
        <title>Complete genome sequence of Corynebacterium casei LMG S-19264T (=DSM 44701T), isolated from a smear-ripened cheese.</title>
        <authorList>
            <consortium name="US DOE Joint Genome Institute (JGI-PGF)"/>
            <person name="Walter F."/>
            <person name="Albersmeier A."/>
            <person name="Kalinowski J."/>
            <person name="Ruckert C."/>
        </authorList>
    </citation>
    <scope>NUCLEOTIDE SEQUENCE [LARGE SCALE GENOMIC DNA]</scope>
    <source>
        <strain evidence="3 4">NBRC 110095</strain>
    </source>
</reference>
<dbReference type="Pfam" id="PF09423">
    <property type="entry name" value="PhoD"/>
    <property type="match status" value="1"/>
</dbReference>
<dbReference type="InterPro" id="IPR052900">
    <property type="entry name" value="Phospholipid_Metab_Enz"/>
</dbReference>
<evidence type="ECO:0000313" key="4">
    <source>
        <dbReference type="Proteomes" id="UP001156870"/>
    </source>
</evidence>
<name>A0AA37T5S8_9GAMM</name>
<dbReference type="InterPro" id="IPR032093">
    <property type="entry name" value="PhoD_N"/>
</dbReference>
<feature type="domain" description="Phospholipase D N-terminal" evidence="2">
    <location>
        <begin position="16"/>
        <end position="107"/>
    </location>
</feature>
<dbReference type="Pfam" id="PF16655">
    <property type="entry name" value="PhoD_N"/>
    <property type="match status" value="1"/>
</dbReference>
<dbReference type="InterPro" id="IPR029052">
    <property type="entry name" value="Metallo-depent_PP-like"/>
</dbReference>
<dbReference type="AlphaFoldDB" id="A0AA37T5S8"/>
<dbReference type="Gene3D" id="2.60.40.380">
    <property type="entry name" value="Purple acid phosphatase-like, N-terminal"/>
    <property type="match status" value="1"/>
</dbReference>
<sequence>MAPALVRGSSRPQVSHGVQSGEVDASSAVLWARADRLAVMQVDISRDLDFSRFERLPKVIALPDYDYVAKQKVQHLLSDTEYFYRVSFIDIDNSKIQSKPVFGRFKTAPQTHTTVRFGWGGDTVGQGWGIDLSRGGMLMYQTLSQQGFDFFIHSGDTIYADGPLKESVTLPDGSLWKNLITEEKLKVAESQSEFFGQWKYNLLDRHVRNFNANVPVYYQWDDHEVVNNWSPGKDLSSDDRYTEKSVATLAARAANAFQVMTPIGYNVSEPGRIYRSVSYGPSLEIFFLDLRRYRSANNEGVEATQNESSILLGRRQIEWFKSALKQSSSTWKIIASDMPLGLIIWDNWKSQSGVEAIANGKHSEPLGRELEIAELLEFMATEDIRNTVWLTADVHYAAAHYYNPNSAVFKRFLPFWEFVAGPLHAGTFAPNAIDKTFGPEVKFTSAADPSRVNLSPEEGKQFFGLVEVDGDSQVMTIQLKNRNNDVLYTQALTPDFPSSPS</sequence>